<organism evidence="1">
    <name type="scientific">Cyberlindnera fabianii</name>
    <name type="common">Yeast</name>
    <name type="synonym">Hansenula fabianii</name>
    <dbReference type="NCBI Taxonomy" id="36022"/>
    <lineage>
        <taxon>Eukaryota</taxon>
        <taxon>Fungi</taxon>
        <taxon>Dikarya</taxon>
        <taxon>Ascomycota</taxon>
        <taxon>Saccharomycotina</taxon>
        <taxon>Saccharomycetes</taxon>
        <taxon>Phaffomycetales</taxon>
        <taxon>Phaffomycetaceae</taxon>
        <taxon>Cyberlindnera</taxon>
    </lineage>
</organism>
<sequence length="438" mass="48716">MSLTNHLIADYLKRHGHHDTLSAFESEVNIDTVGTTVTYEKLEDIVSDRVAYLAHHSDVIKESEINKNENSELFKSWNKEVPEILHELKTGGALVVHMSSGTLLIEGELKSVSTLSSVDKAITLVDLETRCVIGRFTGVHNSVVKCCYIINGTNLLLSCGMDGKVKLSEVKDANTVETLGECQLHPRLVTDFKILKMSEDEYLIFSIGWDLTVRAHRLKNTKFEFLSQFKLLSNATAIEVSTFESQPIVLITRLDSSQIAYFTLKNDTLREVTRISLNDAEFSTHGFTGLAITISSPTLTSDTKVAVGTSHIPYLRVIITKVPDLRTLLAEVSTTETSDEQQLSTPTQRGYIVGNFNALSPQDKFSQPHITWRTDGSGIWIAGDDGIIRGLELKSGAIVKELIGHDEKQRIKNMTNWVIDDKEILISAGVDKKAIVWE</sequence>
<evidence type="ECO:0000313" key="3">
    <source>
        <dbReference type="Proteomes" id="UP000189513"/>
    </source>
</evidence>
<evidence type="ECO:0000313" key="2">
    <source>
        <dbReference type="EMBL" id="ONH69815.1"/>
    </source>
</evidence>
<dbReference type="EMBL" id="LK052886">
    <property type="protein sequence ID" value="CDR36986.1"/>
    <property type="molecule type" value="Genomic_DNA"/>
</dbReference>
<dbReference type="PROSITE" id="PS50896">
    <property type="entry name" value="LISH"/>
    <property type="match status" value="1"/>
</dbReference>
<reference evidence="3" key="2">
    <citation type="journal article" date="2017" name="Genome Announc.">
        <title>Genome sequences of Cyberlindnera fabianii 65, Pichia kudriavzevii 129, and Saccharomyces cerevisiae 131 isolated from fermented masau fruits in Zimbabwe.</title>
        <authorList>
            <person name="van Rijswijck I.M.H."/>
            <person name="Derks M.F.L."/>
            <person name="Abee T."/>
            <person name="de Ridder D."/>
            <person name="Smid E.J."/>
        </authorList>
    </citation>
    <scope>NUCLEOTIDE SEQUENCE [LARGE SCALE GENOMIC DNA]</scope>
    <source>
        <strain evidence="3">65</strain>
    </source>
</reference>
<dbReference type="Proteomes" id="UP000189513">
    <property type="component" value="Unassembled WGS sequence"/>
</dbReference>
<accession>A0A061AQL8</accession>
<dbReference type="OMA" id="YMRLILV"/>
<reference evidence="1" key="1">
    <citation type="journal article" date="2014" name="Genome Announc.">
        <title>Genome sequence of the yeast Cyberlindnera fabianii (Hansenula fabianii).</title>
        <authorList>
            <person name="Freel K.C."/>
            <person name="Sarilar V."/>
            <person name="Neuveglise C."/>
            <person name="Devillers H."/>
            <person name="Friedrich A."/>
            <person name="Schacherer J."/>
        </authorList>
    </citation>
    <scope>NUCLEOTIDE SEQUENCE</scope>
    <source>
        <strain evidence="1">YJS4271</strain>
    </source>
</reference>
<proteinExistence type="predicted"/>
<keyword evidence="3" id="KW-1185">Reference proteome</keyword>
<protein>
    <submittedName>
        <fullName evidence="1">CYFA0S01e06150g1_1</fullName>
    </submittedName>
    <submittedName>
        <fullName evidence="2">Lissencephaly-1</fullName>
    </submittedName>
</protein>
<dbReference type="Gene3D" id="2.130.10.10">
    <property type="entry name" value="YVTN repeat-like/Quinoprotein amine dehydrogenase"/>
    <property type="match status" value="1"/>
</dbReference>
<dbReference type="EMBL" id="MPUK01000001">
    <property type="protein sequence ID" value="ONH69815.1"/>
    <property type="molecule type" value="Genomic_DNA"/>
</dbReference>
<dbReference type="STRING" id="36022.A0A061AQL8"/>
<dbReference type="InterPro" id="IPR015943">
    <property type="entry name" value="WD40/YVTN_repeat-like_dom_sf"/>
</dbReference>
<name>A0A061AQL8_CYBFA</name>
<dbReference type="InterPro" id="IPR036322">
    <property type="entry name" value="WD40_repeat_dom_sf"/>
</dbReference>
<dbReference type="VEuPathDB" id="FungiDB:BON22_0562"/>
<dbReference type="OrthoDB" id="1932312at2759"/>
<dbReference type="AlphaFoldDB" id="A0A061AQL8"/>
<dbReference type="Pfam" id="PF08513">
    <property type="entry name" value="LisH"/>
    <property type="match status" value="1"/>
</dbReference>
<evidence type="ECO:0000313" key="1">
    <source>
        <dbReference type="EMBL" id="CDR36986.1"/>
    </source>
</evidence>
<dbReference type="SUPFAM" id="SSF50978">
    <property type="entry name" value="WD40 repeat-like"/>
    <property type="match status" value="1"/>
</dbReference>
<dbReference type="InterPro" id="IPR006594">
    <property type="entry name" value="LisH"/>
</dbReference>
<dbReference type="SMART" id="SM00320">
    <property type="entry name" value="WD40"/>
    <property type="match status" value="2"/>
</dbReference>
<gene>
    <name evidence="2" type="ORF">BON22_0562</name>
    <name evidence="1" type="ORF">CYFA0S_01e06150g</name>
</gene>
<dbReference type="InterPro" id="IPR001680">
    <property type="entry name" value="WD40_rpt"/>
</dbReference>
<reference evidence="2" key="3">
    <citation type="submission" date="2017-01" db="EMBL/GenBank/DDBJ databases">
        <authorList>
            <person name="Mah S.A."/>
            <person name="Swanson W.J."/>
            <person name="Moy G.W."/>
            <person name="Vacquier V.D."/>
        </authorList>
    </citation>
    <scope>NUCLEOTIDE SEQUENCE [LARGE SCALE GENOMIC DNA]</scope>
    <source>
        <strain evidence="2">65</strain>
    </source>
</reference>